<keyword evidence="12" id="KW-1185">Reference proteome</keyword>
<evidence type="ECO:0000313" key="13">
    <source>
        <dbReference type="WBParaSite" id="HCON_00006125-00001"/>
    </source>
</evidence>
<organism evidence="12 13">
    <name type="scientific">Haemonchus contortus</name>
    <name type="common">Barber pole worm</name>
    <dbReference type="NCBI Taxonomy" id="6289"/>
    <lineage>
        <taxon>Eukaryota</taxon>
        <taxon>Metazoa</taxon>
        <taxon>Ecdysozoa</taxon>
        <taxon>Nematoda</taxon>
        <taxon>Chromadorea</taxon>
        <taxon>Rhabditida</taxon>
        <taxon>Rhabditina</taxon>
        <taxon>Rhabditomorpha</taxon>
        <taxon>Strongyloidea</taxon>
        <taxon>Trichostrongylidae</taxon>
        <taxon>Haemonchus</taxon>
    </lineage>
</organism>
<dbReference type="FunFam" id="3.90.70.10:FF:000031">
    <property type="entry name" value="Cathepsin B"/>
    <property type="match status" value="1"/>
</dbReference>
<dbReference type="PROSITE" id="PS00639">
    <property type="entry name" value="THIOL_PROTEASE_HIS"/>
    <property type="match status" value="1"/>
</dbReference>
<dbReference type="OrthoDB" id="10280911at2759"/>
<evidence type="ECO:0000256" key="8">
    <source>
        <dbReference type="ARBA" id="ARBA00023180"/>
    </source>
</evidence>
<dbReference type="InterPro" id="IPR025660">
    <property type="entry name" value="Pept_his_AS"/>
</dbReference>
<dbReference type="GO" id="GO:0008234">
    <property type="term" value="F:cysteine-type peptidase activity"/>
    <property type="evidence" value="ECO:0007669"/>
    <property type="project" value="UniProtKB-KW"/>
</dbReference>
<dbReference type="PROSITE" id="PS00640">
    <property type="entry name" value="THIOL_PROTEASE_ASN"/>
    <property type="match status" value="1"/>
</dbReference>
<name>A0A7I4XTX7_HAECO</name>
<feature type="chain" id="PRO_5029464576" evidence="10">
    <location>
        <begin position="19"/>
        <end position="350"/>
    </location>
</feature>
<comment type="function">
    <text evidence="9">Expression of the protease correlates with blood-feeding and suggests a role for the protease in blood digestion.</text>
</comment>
<keyword evidence="8" id="KW-0325">Glycoprotein</keyword>
<evidence type="ECO:0000256" key="7">
    <source>
        <dbReference type="ARBA" id="ARBA00023157"/>
    </source>
</evidence>
<dbReference type="InterPro" id="IPR025661">
    <property type="entry name" value="Pept_asp_AS"/>
</dbReference>
<evidence type="ECO:0000256" key="6">
    <source>
        <dbReference type="ARBA" id="ARBA00023145"/>
    </source>
</evidence>
<evidence type="ECO:0000256" key="3">
    <source>
        <dbReference type="ARBA" id="ARBA00022729"/>
    </source>
</evidence>
<keyword evidence="6" id="KW-0865">Zymogen</keyword>
<evidence type="ECO:0000256" key="4">
    <source>
        <dbReference type="ARBA" id="ARBA00022801"/>
    </source>
</evidence>
<dbReference type="WBParaSite" id="HCON_00006125-00001">
    <property type="protein sequence ID" value="HCON_00006125-00001"/>
    <property type="gene ID" value="HCON_00006125"/>
</dbReference>
<keyword evidence="2" id="KW-0645">Protease</keyword>
<reference evidence="13" key="1">
    <citation type="submission" date="2020-12" db="UniProtKB">
        <authorList>
            <consortium name="WormBaseParasite"/>
        </authorList>
    </citation>
    <scope>IDENTIFICATION</scope>
    <source>
        <strain evidence="13">MHco3</strain>
    </source>
</reference>
<dbReference type="OMA" id="VMVSTTW"/>
<feature type="signal peptide" evidence="10">
    <location>
        <begin position="1"/>
        <end position="18"/>
    </location>
</feature>
<dbReference type="Proteomes" id="UP000025227">
    <property type="component" value="Unplaced"/>
</dbReference>
<evidence type="ECO:0000313" key="12">
    <source>
        <dbReference type="Proteomes" id="UP000025227"/>
    </source>
</evidence>
<dbReference type="InterPro" id="IPR038765">
    <property type="entry name" value="Papain-like_cys_pep_sf"/>
</dbReference>
<evidence type="ECO:0000259" key="11">
    <source>
        <dbReference type="SMART" id="SM00645"/>
    </source>
</evidence>
<dbReference type="SUPFAM" id="SSF54001">
    <property type="entry name" value="Cysteine proteinases"/>
    <property type="match status" value="1"/>
</dbReference>
<evidence type="ECO:0000256" key="9">
    <source>
        <dbReference type="ARBA" id="ARBA00057399"/>
    </source>
</evidence>
<sequence length="350" mass="39107">MQKYLVFALYLLLCRTLGTDVDDAQKILPEEQMLSGEPLVDYLRKNQDLFEVRISPTPGFKQKLMDMKFRSRNISPIVIDDNDSGDDIPEDYDLRTIWKNCSSFFIISDQANCVRHLASGWAVSTAAAISDRICLATKGEKQVYISAADILSCCGSACNDGCEGGDHVSAWEFFESEGVVSGGPYLGKGCCRPYPFHPCGHHGNDTYYGECPETAVIPKCTRKCQPGFRKIYRTDKEHGVSGGTYTLPNSVKAIQRDIMRRGPVTATFDVYEDFSHYQSGIYKHTAGSEQGRHAVKIIGWGNENGTNYWIIANSWHNDWGENGFFRMIRGINDCDIEDEVAGGIVDVDRL</sequence>
<keyword evidence="4" id="KW-0378">Hydrolase</keyword>
<dbReference type="GO" id="GO:0006508">
    <property type="term" value="P:proteolysis"/>
    <property type="evidence" value="ECO:0007669"/>
    <property type="project" value="UniProtKB-KW"/>
</dbReference>
<dbReference type="PANTHER" id="PTHR12411">
    <property type="entry name" value="CYSTEINE PROTEASE FAMILY C1-RELATED"/>
    <property type="match status" value="1"/>
</dbReference>
<feature type="domain" description="Peptidase C1A papain C-terminal" evidence="11">
    <location>
        <begin position="88"/>
        <end position="344"/>
    </location>
</feature>
<evidence type="ECO:0000256" key="1">
    <source>
        <dbReference type="ARBA" id="ARBA00008455"/>
    </source>
</evidence>
<proteinExistence type="inferred from homology"/>
<evidence type="ECO:0000256" key="2">
    <source>
        <dbReference type="ARBA" id="ARBA00022670"/>
    </source>
</evidence>
<dbReference type="Gene3D" id="3.90.70.10">
    <property type="entry name" value="Cysteine proteinases"/>
    <property type="match status" value="1"/>
</dbReference>
<dbReference type="CDD" id="cd02620">
    <property type="entry name" value="Peptidase_C1A_CathepsinB"/>
    <property type="match status" value="1"/>
</dbReference>
<comment type="similarity">
    <text evidence="1">Belongs to the peptidase C1 family.</text>
</comment>
<keyword evidence="5" id="KW-0788">Thiol protease</keyword>
<dbReference type="SMART" id="SM00645">
    <property type="entry name" value="Pept_C1"/>
    <property type="match status" value="1"/>
</dbReference>
<dbReference type="Pfam" id="PF00112">
    <property type="entry name" value="Peptidase_C1"/>
    <property type="match status" value="1"/>
</dbReference>
<protein>
    <submittedName>
        <fullName evidence="13">Pept_C1 domain-containing protein</fullName>
    </submittedName>
</protein>
<dbReference type="InterPro" id="IPR000668">
    <property type="entry name" value="Peptidase_C1A_C"/>
</dbReference>
<dbReference type="InterPro" id="IPR013128">
    <property type="entry name" value="Peptidase_C1A"/>
</dbReference>
<keyword evidence="3 10" id="KW-0732">Signal</keyword>
<dbReference type="AlphaFoldDB" id="A0A7I4XTX7"/>
<evidence type="ECO:0000256" key="10">
    <source>
        <dbReference type="SAM" id="SignalP"/>
    </source>
</evidence>
<evidence type="ECO:0000256" key="5">
    <source>
        <dbReference type="ARBA" id="ARBA00022807"/>
    </source>
</evidence>
<accession>A0A7I4XTX7</accession>
<keyword evidence="7" id="KW-1015">Disulfide bond</keyword>